<dbReference type="Proteomes" id="UP001589810">
    <property type="component" value="Unassembled WGS sequence"/>
</dbReference>
<dbReference type="RefSeq" id="WP_273938219.1">
    <property type="nucleotide sequence ID" value="NZ_CP097263.1"/>
</dbReference>
<sequence>MAELTDTEAAAVRRERFGTLPARVPADHTVEIVPPERFEFTGVDPDTEWMIRYSA</sequence>
<gene>
    <name evidence="1" type="ORF">ACFFH7_40970</name>
</gene>
<accession>A0ABV6N7F4</accession>
<evidence type="ECO:0000313" key="2">
    <source>
        <dbReference type="Proteomes" id="UP001589810"/>
    </source>
</evidence>
<evidence type="ECO:0000313" key="1">
    <source>
        <dbReference type="EMBL" id="MFC0547936.1"/>
    </source>
</evidence>
<name>A0ABV6N7F4_9PSEU</name>
<comment type="caution">
    <text evidence="1">The sequence shown here is derived from an EMBL/GenBank/DDBJ whole genome shotgun (WGS) entry which is preliminary data.</text>
</comment>
<proteinExistence type="predicted"/>
<organism evidence="1 2">
    <name type="scientific">Kutzneria chonburiensis</name>
    <dbReference type="NCBI Taxonomy" id="1483604"/>
    <lineage>
        <taxon>Bacteria</taxon>
        <taxon>Bacillati</taxon>
        <taxon>Actinomycetota</taxon>
        <taxon>Actinomycetes</taxon>
        <taxon>Pseudonocardiales</taxon>
        <taxon>Pseudonocardiaceae</taxon>
        <taxon>Kutzneria</taxon>
    </lineage>
</organism>
<protein>
    <submittedName>
        <fullName evidence="1">Uncharacterized protein</fullName>
    </submittedName>
</protein>
<reference evidence="1 2" key="1">
    <citation type="submission" date="2024-09" db="EMBL/GenBank/DDBJ databases">
        <authorList>
            <person name="Sun Q."/>
            <person name="Mori K."/>
        </authorList>
    </citation>
    <scope>NUCLEOTIDE SEQUENCE [LARGE SCALE GENOMIC DNA]</scope>
    <source>
        <strain evidence="1 2">TBRC 1432</strain>
    </source>
</reference>
<dbReference type="EMBL" id="JBHLUD010000015">
    <property type="protein sequence ID" value="MFC0547936.1"/>
    <property type="molecule type" value="Genomic_DNA"/>
</dbReference>
<keyword evidence="2" id="KW-1185">Reference proteome</keyword>